<reference evidence="2" key="1">
    <citation type="submission" date="2021-02" db="EMBL/GenBank/DDBJ databases">
        <title>Psilocybe cubensis genome.</title>
        <authorList>
            <person name="Mckernan K.J."/>
            <person name="Crawford S."/>
            <person name="Trippe A."/>
            <person name="Kane L.T."/>
            <person name="Mclaughlin S."/>
        </authorList>
    </citation>
    <scope>NUCLEOTIDE SEQUENCE [LARGE SCALE GENOMIC DNA]</scope>
    <source>
        <strain evidence="2">MGC-MH-2018</strain>
    </source>
</reference>
<evidence type="ECO:0000256" key="1">
    <source>
        <dbReference type="SAM" id="MobiDB-lite"/>
    </source>
</evidence>
<gene>
    <name evidence="2" type="ORF">JR316_009530</name>
</gene>
<name>A0A8H7XUJ3_PSICU</name>
<accession>A0A8H7XUJ3</accession>
<dbReference type="AlphaFoldDB" id="A0A8H7XUJ3"/>
<organism evidence="2">
    <name type="scientific">Psilocybe cubensis</name>
    <name type="common">Psychedelic mushroom</name>
    <name type="synonym">Stropharia cubensis</name>
    <dbReference type="NCBI Taxonomy" id="181762"/>
    <lineage>
        <taxon>Eukaryota</taxon>
        <taxon>Fungi</taxon>
        <taxon>Dikarya</taxon>
        <taxon>Basidiomycota</taxon>
        <taxon>Agaricomycotina</taxon>
        <taxon>Agaricomycetes</taxon>
        <taxon>Agaricomycetidae</taxon>
        <taxon>Agaricales</taxon>
        <taxon>Agaricineae</taxon>
        <taxon>Strophariaceae</taxon>
        <taxon>Psilocybe</taxon>
    </lineage>
</organism>
<feature type="region of interest" description="Disordered" evidence="1">
    <location>
        <begin position="465"/>
        <end position="497"/>
    </location>
</feature>
<comment type="caution">
    <text evidence="2">The sequence shown here is derived from an EMBL/GenBank/DDBJ whole genome shotgun (WGS) entry which is preliminary data.</text>
</comment>
<evidence type="ECO:0008006" key="3">
    <source>
        <dbReference type="Google" id="ProtNLM"/>
    </source>
</evidence>
<sequence>MLSFPIPDSHNVPKFVPTKLAELLRFIDQMEDLYKEHKITDDKKKIARLGKYASADTEEEWKAFDLFRGNSWDAYKQEVISSYSAATNLVHGSYLKIKKICAPYVGRNRITSDDISKLLKLKRAFGAAAAKIMKDPPLISNQEVVELFLGCLSTSFRTRIRDKMDDALDSRRLAAENLVGEERKAALAKLETRLDDRYCYSDVIAMAIKIVDRVSQASAMAIDLTDDRDDEDIPREYTKEIKKEYNKADDVVPKIEEAVAQISNMLNLLMKKEAARDKQNELFDRKFNSLQTPPPRAPNFGYTNNGNSSYNNPGFAPRLQPQSIIGCFYCRDLTHRISECPLAKQHEKNKWIIRDGGRVYNIDGSRIAQDGNKSIKEVVKQRNAPRLGVIPIAKLPPQPGFFQDQENDDYEVDNGDIQIARIMTALLQQHGQDTVERGRVARNVLLTTRLATKNLENKNANKKVTFKETENNEGSVEEDELDDEEESPPMKVGPPKHQKVEVVIPIRRALTKKPEVAVPETVTTPKKEKVPEILFVGIPPIEIVERLTDTDKPTLDTPVVKPGPAYRTREPIKAEVEADNIIDEILDLKVGVPLKQLVGNTPAVRERLRKRFTKTRQALLQETKSAYEPYAEDIELD</sequence>
<protein>
    <recommendedName>
        <fullName evidence="3">CCHC-type domain-containing protein</fullName>
    </recommendedName>
</protein>
<dbReference type="EMBL" id="JAFIQS010000009">
    <property type="protein sequence ID" value="KAG5165943.1"/>
    <property type="molecule type" value="Genomic_DNA"/>
</dbReference>
<feature type="compositionally biased region" description="Acidic residues" evidence="1">
    <location>
        <begin position="475"/>
        <end position="487"/>
    </location>
</feature>
<proteinExistence type="predicted"/>
<evidence type="ECO:0000313" key="2">
    <source>
        <dbReference type="EMBL" id="KAG5165943.1"/>
    </source>
</evidence>